<evidence type="ECO:0000313" key="1">
    <source>
        <dbReference type="EMBL" id="KAI0093762.1"/>
    </source>
</evidence>
<name>A0ACB8UHB6_9APHY</name>
<proteinExistence type="predicted"/>
<gene>
    <name evidence="1" type="ORF">BDY19DRAFT_918750</name>
</gene>
<reference evidence="1" key="1">
    <citation type="journal article" date="2021" name="Environ. Microbiol.">
        <title>Gene family expansions and transcriptome signatures uncover fungal adaptations to wood decay.</title>
        <authorList>
            <person name="Hage H."/>
            <person name="Miyauchi S."/>
            <person name="Viragh M."/>
            <person name="Drula E."/>
            <person name="Min B."/>
            <person name="Chaduli D."/>
            <person name="Navarro D."/>
            <person name="Favel A."/>
            <person name="Norest M."/>
            <person name="Lesage-Meessen L."/>
            <person name="Balint B."/>
            <person name="Merenyi Z."/>
            <person name="de Eugenio L."/>
            <person name="Morin E."/>
            <person name="Martinez A.T."/>
            <person name="Baldrian P."/>
            <person name="Stursova M."/>
            <person name="Martinez M.J."/>
            <person name="Novotny C."/>
            <person name="Magnuson J.K."/>
            <person name="Spatafora J.W."/>
            <person name="Maurice S."/>
            <person name="Pangilinan J."/>
            <person name="Andreopoulos W."/>
            <person name="LaButti K."/>
            <person name="Hundley H."/>
            <person name="Na H."/>
            <person name="Kuo A."/>
            <person name="Barry K."/>
            <person name="Lipzen A."/>
            <person name="Henrissat B."/>
            <person name="Riley R."/>
            <person name="Ahrendt S."/>
            <person name="Nagy L.G."/>
            <person name="Grigoriev I.V."/>
            <person name="Martin F."/>
            <person name="Rosso M.N."/>
        </authorList>
    </citation>
    <scope>NUCLEOTIDE SEQUENCE</scope>
    <source>
        <strain evidence="1">CBS 384.51</strain>
    </source>
</reference>
<protein>
    <submittedName>
        <fullName evidence="1">Mitochondrial ribosomal protein subunit-domain-containing protein</fullName>
    </submittedName>
</protein>
<keyword evidence="1" id="KW-0687">Ribonucleoprotein</keyword>
<dbReference type="Proteomes" id="UP001055072">
    <property type="component" value="Unassembled WGS sequence"/>
</dbReference>
<evidence type="ECO:0000313" key="2">
    <source>
        <dbReference type="Proteomes" id="UP001055072"/>
    </source>
</evidence>
<sequence length="463" mass="51100">MPLTPASPFAALLRRSKFASLDTSIAQVYTSSGGDLYRGNWGLKRPLPIRRRGAHITVKAVDSKEQQTEWNVADQQAKWIDMWGEVGITPTVREGSPWHSRLGSKVLVTDEPFDSEFSKGVRPIEELEGAVEGNELIEGEGFIEKGEEGEVVEAQSQELTELTEEEQAALEEKNTLLKILDAGPGASMPNIYSMSDSEFEKYLEKVRTLRPTFLAYRNLDADAKRRETQETQWLDMHEDHGSRLFKTFLAKHAETVLTAPSSRTIEQQPQHIAGLAYARTSLLQSFLLTPPQPGRVLNKYKPSSGSSAKGVNNVASFAGMLPTLVEQGLVEAVDWKRLDSITPTAPGKESGKYRFIDATLLAAPAAVGQTKGGLKEVYIDSSVKRVTDEALKPHLQPGTREYCGWEEEYEKMKSTRLSQSLLSSHFNSTLVHLDAQPLSSVNSKDVLDNLEGILAGDQKDTGA</sequence>
<organism evidence="1 2">
    <name type="scientific">Irpex rosettiformis</name>
    <dbReference type="NCBI Taxonomy" id="378272"/>
    <lineage>
        <taxon>Eukaryota</taxon>
        <taxon>Fungi</taxon>
        <taxon>Dikarya</taxon>
        <taxon>Basidiomycota</taxon>
        <taxon>Agaricomycotina</taxon>
        <taxon>Agaricomycetes</taxon>
        <taxon>Polyporales</taxon>
        <taxon>Irpicaceae</taxon>
        <taxon>Irpex</taxon>
    </lineage>
</organism>
<keyword evidence="2" id="KW-1185">Reference proteome</keyword>
<accession>A0ACB8UHB6</accession>
<comment type="caution">
    <text evidence="1">The sequence shown here is derived from an EMBL/GenBank/DDBJ whole genome shotgun (WGS) entry which is preliminary data.</text>
</comment>
<dbReference type="EMBL" id="MU274901">
    <property type="protein sequence ID" value="KAI0093762.1"/>
    <property type="molecule type" value="Genomic_DNA"/>
</dbReference>
<keyword evidence="1" id="KW-0689">Ribosomal protein</keyword>